<name>A0A0D1DRC5_MYCMD</name>
<accession>A0A0D1DRC5</accession>
<organism evidence="2 3">
    <name type="scientific">Mycosarcoma maydis</name>
    <name type="common">Corn smut fungus</name>
    <name type="synonym">Ustilago maydis</name>
    <dbReference type="NCBI Taxonomy" id="5270"/>
    <lineage>
        <taxon>Eukaryota</taxon>
        <taxon>Fungi</taxon>
        <taxon>Dikarya</taxon>
        <taxon>Basidiomycota</taxon>
        <taxon>Ustilaginomycotina</taxon>
        <taxon>Ustilaginomycetes</taxon>
        <taxon>Ustilaginales</taxon>
        <taxon>Ustilaginaceae</taxon>
        <taxon>Mycosarcoma</taxon>
    </lineage>
</organism>
<sequence>MGYERDSISTSTRGFSDEPLVRLPEKRFYRKGGFWCLVVFLCICAAVIPPLVVFRDRLGLQSKPKSPFADPPFWNGTGPNNNPFGTCFTIEATAFQPYWKEQQTTTWCGAQFNKSSPIFSLPLLNMSEAVGSEQRVVHDTDMGLWRNMTRNWCGAEARIRGPAGEFTAYFGDANIWRSVDLNMHLYETIKGVPVGTYKDPDQAGWMDAVRVCFTGNRIDIGDGLYPFGY</sequence>
<dbReference type="OrthoDB" id="2540975at2759"/>
<dbReference type="InParanoid" id="A0A0D1DRC5"/>
<keyword evidence="1" id="KW-1133">Transmembrane helix</keyword>
<dbReference type="Proteomes" id="UP000000561">
    <property type="component" value="Chromosome 16"/>
</dbReference>
<dbReference type="EMBL" id="CM003155">
    <property type="protein sequence ID" value="KIS66934.1"/>
    <property type="molecule type" value="Genomic_DNA"/>
</dbReference>
<dbReference type="VEuPathDB" id="FungiDB:UMAG_10939"/>
<keyword evidence="1" id="KW-0812">Transmembrane</keyword>
<dbReference type="RefSeq" id="XP_011391558.1">
    <property type="nucleotide sequence ID" value="XM_011393256.1"/>
</dbReference>
<dbReference type="GeneID" id="23566894"/>
<gene>
    <name evidence="2" type="ORF">UMAG_10939</name>
</gene>
<evidence type="ECO:0000313" key="3">
    <source>
        <dbReference type="Proteomes" id="UP000000561"/>
    </source>
</evidence>
<feature type="transmembrane region" description="Helical" evidence="1">
    <location>
        <begin position="32"/>
        <end position="54"/>
    </location>
</feature>
<dbReference type="KEGG" id="uma:UMAG_10939"/>
<evidence type="ECO:0000256" key="1">
    <source>
        <dbReference type="SAM" id="Phobius"/>
    </source>
</evidence>
<evidence type="ECO:0000313" key="2">
    <source>
        <dbReference type="EMBL" id="KIS66934.1"/>
    </source>
</evidence>
<protein>
    <submittedName>
        <fullName evidence="2">Uncharacterized protein</fullName>
    </submittedName>
</protein>
<reference evidence="2 3" key="1">
    <citation type="journal article" date="2006" name="Nature">
        <title>Insights from the genome of the biotrophic fungal plant pathogen Ustilago maydis.</title>
        <authorList>
            <person name="Kamper J."/>
            <person name="Kahmann R."/>
            <person name="Bolker M."/>
            <person name="Ma L.J."/>
            <person name="Brefort T."/>
            <person name="Saville B.J."/>
            <person name="Banuett F."/>
            <person name="Kronstad J.W."/>
            <person name="Gold S.E."/>
            <person name="Muller O."/>
            <person name="Perlin M.H."/>
            <person name="Wosten H.A."/>
            <person name="de Vries R."/>
            <person name="Ruiz-Herrera J."/>
            <person name="Reynaga-Pena C.G."/>
            <person name="Snetselaar K."/>
            <person name="McCann M."/>
            <person name="Perez-Martin J."/>
            <person name="Feldbrugge M."/>
            <person name="Basse C.W."/>
            <person name="Steinberg G."/>
            <person name="Ibeas J.I."/>
            <person name="Holloman W."/>
            <person name="Guzman P."/>
            <person name="Farman M."/>
            <person name="Stajich J.E."/>
            <person name="Sentandreu R."/>
            <person name="Gonzalez-Prieto J.M."/>
            <person name="Kennell J.C."/>
            <person name="Molina L."/>
            <person name="Schirawski J."/>
            <person name="Mendoza-Mendoza A."/>
            <person name="Greilinger D."/>
            <person name="Munch K."/>
            <person name="Rossel N."/>
            <person name="Scherer M."/>
            <person name="Vranes M."/>
            <person name="Ladendorf O."/>
            <person name="Vincon V."/>
            <person name="Fuchs U."/>
            <person name="Sandrock B."/>
            <person name="Meng S."/>
            <person name="Ho E.C."/>
            <person name="Cahill M.J."/>
            <person name="Boyce K.J."/>
            <person name="Klose J."/>
            <person name="Klosterman S.J."/>
            <person name="Deelstra H.J."/>
            <person name="Ortiz-Castellanos L."/>
            <person name="Li W."/>
            <person name="Sanchez-Alonso P."/>
            <person name="Schreier P.H."/>
            <person name="Hauser-Hahn I."/>
            <person name="Vaupel M."/>
            <person name="Koopmann E."/>
            <person name="Friedrich G."/>
            <person name="Voss H."/>
            <person name="Schluter T."/>
            <person name="Margolis J."/>
            <person name="Platt D."/>
            <person name="Swimmer C."/>
            <person name="Gnirke A."/>
            <person name="Chen F."/>
            <person name="Vysotskaia V."/>
            <person name="Mannhaupt G."/>
            <person name="Guldener U."/>
            <person name="Munsterkotter M."/>
            <person name="Haase D."/>
            <person name="Oesterheld M."/>
            <person name="Mewes H.W."/>
            <person name="Mauceli E.W."/>
            <person name="DeCaprio D."/>
            <person name="Wade C.M."/>
            <person name="Butler J."/>
            <person name="Young S."/>
            <person name="Jaffe D.B."/>
            <person name="Calvo S."/>
            <person name="Nusbaum C."/>
            <person name="Galagan J."/>
            <person name="Birren B.W."/>
        </authorList>
    </citation>
    <scope>NUCLEOTIDE SEQUENCE [LARGE SCALE GENOMIC DNA]</scope>
    <source>
        <strain evidence="3">DSM 14603 / FGSC 9021 / UM521</strain>
    </source>
</reference>
<keyword evidence="3" id="KW-1185">Reference proteome</keyword>
<keyword evidence="1" id="KW-0472">Membrane</keyword>
<dbReference type="AlphaFoldDB" id="A0A0D1DRC5"/>
<proteinExistence type="predicted"/>